<evidence type="ECO:0000259" key="9">
    <source>
        <dbReference type="PROSITE" id="PS50865"/>
    </source>
</evidence>
<dbReference type="GO" id="GO:0006511">
    <property type="term" value="P:ubiquitin-dependent protein catabolic process"/>
    <property type="evidence" value="ECO:0007669"/>
    <property type="project" value="TreeGrafter"/>
</dbReference>
<dbReference type="GO" id="GO:1990304">
    <property type="term" value="C:MUB1-RAD6-UBR2 ubiquitin ligase complex"/>
    <property type="evidence" value="ECO:0007669"/>
    <property type="project" value="TreeGrafter"/>
</dbReference>
<feature type="compositionally biased region" description="Basic residues" evidence="8">
    <location>
        <begin position="170"/>
        <end position="179"/>
    </location>
</feature>
<dbReference type="Pfam" id="PF01753">
    <property type="entry name" value="zf-MYND"/>
    <property type="match status" value="1"/>
</dbReference>
<dbReference type="GO" id="GO:0008270">
    <property type="term" value="F:zinc ion binding"/>
    <property type="evidence" value="ECO:0007669"/>
    <property type="project" value="UniProtKB-KW"/>
</dbReference>
<dbReference type="GO" id="GO:0007163">
    <property type="term" value="P:establishment or maintenance of cell polarity"/>
    <property type="evidence" value="ECO:0007669"/>
    <property type="project" value="TreeGrafter"/>
</dbReference>
<feature type="compositionally biased region" description="Low complexity" evidence="8">
    <location>
        <begin position="752"/>
        <end position="765"/>
    </location>
</feature>
<dbReference type="PANTHER" id="PTHR47442:SF1">
    <property type="entry name" value="MYND-TYPE ZINC FINGER PROTEIN MUB1"/>
    <property type="match status" value="1"/>
</dbReference>
<evidence type="ECO:0000256" key="1">
    <source>
        <dbReference type="ARBA" id="ARBA00004496"/>
    </source>
</evidence>
<evidence type="ECO:0000256" key="2">
    <source>
        <dbReference type="ARBA" id="ARBA00010655"/>
    </source>
</evidence>
<feature type="region of interest" description="Disordered" evidence="8">
    <location>
        <begin position="752"/>
        <end position="788"/>
    </location>
</feature>
<feature type="region of interest" description="Disordered" evidence="8">
    <location>
        <begin position="165"/>
        <end position="254"/>
    </location>
</feature>
<gene>
    <name evidence="10" type="primary">MPUL0A07230</name>
    <name evidence="10" type="ORF">METSCH_A07230</name>
</gene>
<keyword evidence="5 7" id="KW-0863">Zinc-finger</keyword>
<sequence>MRESNYRSVSNNRAAVTITTSLYDRRALDVTLDKPLVNSLNHLTYLVSSSAKVRETLLNDGGLERLVEILHECHISACHVRENVFNCEKKLLTAWKWTLAFQCLVLIGTRGTENIRQKVVRAGMLPVIATVLDNYISLHEATFFGVAACAPLALAQFCAHAHSHSDTAHPHAHSSHQTHTHAQQAPITGSVNNTPEEYVPRPFSSSANEVDTAHRQNATPTTIRGDQTADTVQNPRRETRHSSERGQGTFIPTSTLGGLTHSSFCDDRAYKRLSSEDYEKLSVDLSLKLLRDSFESTPSADSGFSGSSSLESDIRRKCLTMNILNKLREKRVNEIIYPCNMDESEHDMDSNLQFLSNLYLLDEKSSHVTNAIHSKIAPRNFTETGVIIPRDDDVVWCLQLLAYISKYPYLKEVLQNTHLLIGMSIKDKNLHLQSKENAKLRCRAQNRVSHRQTLISRPRSGRDFSPTSILDQSAVLVQQDDDTMERFNPSASNSPELGNFDLQNDNFDFSSDKLDLCNGVDSRTQSSRGNDMDVVGNYDNESVHKCESDEDVQEYQSHLEAYSPAPVGSTSRLRSVCEAMRKAETITNDIERKLALIRLSNQMNDCIEKECRDLSVEIIEKRLDEKKYLSEVWDYDSYDKFDIDGDGLEAGNDYDVSLMEYKRVNLFPIVEKFTFLAGTDMYYWSGVIMRNSCRRNDFKGGVRQCGNLECGKWEQTPREFSKCKRCKRTKYCSRDCQMRAWHCHKNWCVPSNSSTSTNTTDSGNTALEDQHDRTINMGTTSPVSEGVISNTGELSQHVSASDQDTPFSEL</sequence>
<comment type="subcellular location">
    <subcellularLocation>
        <location evidence="1">Cytoplasm</location>
    </subcellularLocation>
</comment>
<evidence type="ECO:0000313" key="10">
    <source>
        <dbReference type="EMBL" id="QBM86088.1"/>
    </source>
</evidence>
<keyword evidence="4" id="KW-0479">Metal-binding</keyword>
<evidence type="ECO:0000256" key="5">
    <source>
        <dbReference type="ARBA" id="ARBA00022771"/>
    </source>
</evidence>
<evidence type="ECO:0000256" key="3">
    <source>
        <dbReference type="ARBA" id="ARBA00022490"/>
    </source>
</evidence>
<feature type="domain" description="MYND-type" evidence="9">
    <location>
        <begin position="707"/>
        <end position="748"/>
    </location>
</feature>
<evidence type="ECO:0000256" key="7">
    <source>
        <dbReference type="PROSITE-ProRule" id="PRU00134"/>
    </source>
</evidence>
<evidence type="ECO:0000256" key="8">
    <source>
        <dbReference type="SAM" id="MobiDB-lite"/>
    </source>
</evidence>
<reference evidence="11" key="1">
    <citation type="submission" date="2019-03" db="EMBL/GenBank/DDBJ databases">
        <title>Snf2 controls pulcherriminic acid biosynthesis and connects pigmentation and antifungal activity of the yeast Metschnikowia pulcherrima.</title>
        <authorList>
            <person name="Gore-Lloyd D."/>
            <person name="Sumann I."/>
            <person name="Brachmann A.O."/>
            <person name="Schneeberger K."/>
            <person name="Ortiz-Merino R.A."/>
            <person name="Moreno-Beltran M."/>
            <person name="Schlaefli M."/>
            <person name="Kirner P."/>
            <person name="Santos Kron A."/>
            <person name="Wolfe K.H."/>
            <person name="Piel J."/>
            <person name="Ahrens C.H."/>
            <person name="Henk D."/>
            <person name="Freimoser F.M."/>
        </authorList>
    </citation>
    <scope>NUCLEOTIDE SEQUENCE [LARGE SCALE GENOMIC DNA]</scope>
    <source>
        <strain evidence="11">APC 1.2</strain>
    </source>
</reference>
<dbReference type="PROSITE" id="PS50865">
    <property type="entry name" value="ZF_MYND_2"/>
    <property type="match status" value="1"/>
</dbReference>
<dbReference type="PANTHER" id="PTHR47442">
    <property type="entry name" value="MYND-TYPE ZINC FINGER PROTEIN MUB1"/>
    <property type="match status" value="1"/>
</dbReference>
<keyword evidence="3" id="KW-0963">Cytoplasm</keyword>
<dbReference type="InterPro" id="IPR051664">
    <property type="entry name" value="MYND-type_zinc_finger"/>
</dbReference>
<feature type="compositionally biased region" description="Basic and acidic residues" evidence="8">
    <location>
        <begin position="235"/>
        <end position="244"/>
    </location>
</feature>
<feature type="compositionally biased region" description="Polar residues" evidence="8">
    <location>
        <begin position="776"/>
        <end position="788"/>
    </location>
</feature>
<dbReference type="Proteomes" id="UP000292447">
    <property type="component" value="Chromosome I"/>
</dbReference>
<evidence type="ECO:0000256" key="6">
    <source>
        <dbReference type="ARBA" id="ARBA00022833"/>
    </source>
</evidence>
<dbReference type="GO" id="GO:0005737">
    <property type="term" value="C:cytoplasm"/>
    <property type="evidence" value="ECO:0007669"/>
    <property type="project" value="UniProtKB-SubCell"/>
</dbReference>
<comment type="similarity">
    <text evidence="2">Belongs to the MUB1/samB family.</text>
</comment>
<accession>A0A4P6XJM8</accession>
<protein>
    <submittedName>
        <fullName evidence="10">MYND finger</fullName>
    </submittedName>
</protein>
<keyword evidence="6" id="KW-0862">Zinc</keyword>
<name>A0A4P6XJM8_9ASCO</name>
<feature type="compositionally biased region" description="Polar residues" evidence="8">
    <location>
        <begin position="203"/>
        <end position="234"/>
    </location>
</feature>
<evidence type="ECO:0000256" key="4">
    <source>
        <dbReference type="ARBA" id="ARBA00022723"/>
    </source>
</evidence>
<dbReference type="Gene3D" id="6.10.140.2220">
    <property type="match status" value="1"/>
</dbReference>
<organism evidence="10 11">
    <name type="scientific">Metschnikowia aff. pulcherrima</name>
    <dbReference type="NCBI Taxonomy" id="2163413"/>
    <lineage>
        <taxon>Eukaryota</taxon>
        <taxon>Fungi</taxon>
        <taxon>Dikarya</taxon>
        <taxon>Ascomycota</taxon>
        <taxon>Saccharomycotina</taxon>
        <taxon>Pichiomycetes</taxon>
        <taxon>Metschnikowiaceae</taxon>
        <taxon>Metschnikowia</taxon>
    </lineage>
</organism>
<proteinExistence type="inferred from homology"/>
<dbReference type="InterPro" id="IPR002893">
    <property type="entry name" value="Znf_MYND"/>
</dbReference>
<evidence type="ECO:0000313" key="11">
    <source>
        <dbReference type="Proteomes" id="UP000292447"/>
    </source>
</evidence>
<keyword evidence="11" id="KW-1185">Reference proteome</keyword>
<dbReference type="EMBL" id="CP034456">
    <property type="protein sequence ID" value="QBM86088.1"/>
    <property type="molecule type" value="Genomic_DNA"/>
</dbReference>
<dbReference type="SUPFAM" id="SSF144232">
    <property type="entry name" value="HIT/MYND zinc finger-like"/>
    <property type="match status" value="1"/>
</dbReference>
<dbReference type="AlphaFoldDB" id="A0A4P6XJM8"/>